<evidence type="ECO:0000313" key="2">
    <source>
        <dbReference type="Proteomes" id="UP000007178"/>
    </source>
</evidence>
<dbReference type="RefSeq" id="YP_007006065.1">
    <property type="nucleotide sequence ID" value="NC_019516.2"/>
</dbReference>
<organism evidence="1 2">
    <name type="scientific">Cyanophage S-TIM5</name>
    <dbReference type="NCBI Taxonomy" id="1137745"/>
    <lineage>
        <taxon>Viruses</taxon>
        <taxon>Duplodnaviria</taxon>
        <taxon>Heunggongvirae</taxon>
        <taxon>Uroviricota</taxon>
        <taxon>Caudoviricetes</taxon>
        <taxon>Aurunvirus</taxon>
        <taxon>Aurunvirus STIM5</taxon>
    </lineage>
</organism>
<accession>H6WFS7</accession>
<dbReference type="GeneID" id="14013827"/>
<reference evidence="1 2" key="1">
    <citation type="journal article" date="2012" name="Proc. Natl. Acad. Sci. U.S.A.">
        <title>A novel lineage of myoviruses infecting cyanobacteria is widespread in the oceans.</title>
        <authorList>
            <person name="Sabehi G."/>
            <person name="Shaulov L."/>
            <person name="Silver D.H."/>
            <person name="Yanai I."/>
            <person name="Harel A."/>
            <person name="Lindell D."/>
        </authorList>
    </citation>
    <scope>NUCLEOTIDE SEQUENCE [LARGE SCALE GENOMIC DNA]</scope>
</reference>
<dbReference type="KEGG" id="vg:14013827"/>
<name>H6WFS7_9CAUD</name>
<keyword evidence="1" id="KW-0238">DNA-binding</keyword>
<sequence length="171" mass="20194">MNVFVLDKDPEKAAQYHCDKHVNKMIVEHLQMMSIVAVVNDLDPAKRTNGEFYKTRMFRKHPCTLWMGESFGNWSWTYHMTEYLCAEFEKRFGHPHGGKESLKSLLRTRIALSKKLPHDMTEFAQAMPDECKVEGDAVAAYRDYYNKHKHDFATWKTETPYWWAPVITEEE</sequence>
<dbReference type="Pfam" id="PF03013">
    <property type="entry name" value="Pyr_excise"/>
    <property type="match status" value="1"/>
</dbReference>
<dbReference type="EMBL" id="JQ245707">
    <property type="protein sequence ID" value="AEZ65652.1"/>
    <property type="molecule type" value="Genomic_DNA"/>
</dbReference>
<dbReference type="InterPro" id="IPR004260">
    <property type="entry name" value="Pyr-dimer_DNA_glycosylase"/>
</dbReference>
<dbReference type="OrthoDB" id="9403at10239"/>
<dbReference type="Proteomes" id="UP000007178">
    <property type="component" value="Segment"/>
</dbReference>
<keyword evidence="2" id="KW-1185">Reference proteome</keyword>
<proteinExistence type="predicted"/>
<protein>
    <submittedName>
        <fullName evidence="1">DNA-binding protein</fullName>
    </submittedName>
</protein>
<evidence type="ECO:0000313" key="1">
    <source>
        <dbReference type="EMBL" id="AEZ65652.1"/>
    </source>
</evidence>